<dbReference type="SUPFAM" id="SSF53182">
    <property type="entry name" value="Pyrrolidone carboxyl peptidase (pyroglutamate aminopeptidase)"/>
    <property type="match status" value="1"/>
</dbReference>
<comment type="similarity">
    <text evidence="4 9">Belongs to the peptidase C15 family.</text>
</comment>
<keyword evidence="7 9" id="KW-0378">Hydrolase</keyword>
<dbReference type="AlphaFoldDB" id="A0A7T0KFM4"/>
<dbReference type="EC" id="3.4.19.3" evidence="9"/>
<evidence type="ECO:0000256" key="2">
    <source>
        <dbReference type="ARBA" id="ARBA00002280"/>
    </source>
</evidence>
<keyword evidence="8 9" id="KW-0788">Thiol protease</keyword>
<proteinExistence type="inferred from homology"/>
<evidence type="ECO:0000256" key="6">
    <source>
        <dbReference type="ARBA" id="ARBA00022670"/>
    </source>
</evidence>
<dbReference type="RefSeq" id="WP_165007644.1">
    <property type="nucleotide sequence ID" value="NZ_CP064954.1"/>
</dbReference>
<dbReference type="KEGG" id="cliz:G7Y31_04175"/>
<evidence type="ECO:0000256" key="5">
    <source>
        <dbReference type="ARBA" id="ARBA00022490"/>
    </source>
</evidence>
<sequence length="207" mass="21352">MNLLVTAFEPFGGQKINPSQQILESLPSTIAGANIHTVVVPTVFATAGPAVVQAAQRESADAVVCLGQAGGRPQVCPERVAINVADAPIADNAGDTPSDRPIVADGPAAYFSTLPIKAMVAAMREAGVPAEVSNTAGTFVCNHLMYWVLHHLDVPAGFIHVPYCLEQVVDVAQPAMSVADMTRGISAALEALVQGRQAPAQGAGALH</sequence>
<dbReference type="InterPro" id="IPR033694">
    <property type="entry name" value="PGPEP1_Cys_AS"/>
</dbReference>
<dbReference type="PRINTS" id="PR00706">
    <property type="entry name" value="PYROGLUPTASE"/>
</dbReference>
<comment type="catalytic activity">
    <reaction evidence="1 9 10">
        <text>Release of an N-terminal pyroglutamyl group from a polypeptide, the second amino acid generally not being Pro.</text>
        <dbReference type="EC" id="3.4.19.3"/>
    </reaction>
</comment>
<gene>
    <name evidence="9 11" type="primary">pcp</name>
    <name evidence="11" type="ORF">G7Y31_04175</name>
</gene>
<dbReference type="NCBIfam" id="TIGR00504">
    <property type="entry name" value="pyro_pdase"/>
    <property type="match status" value="1"/>
</dbReference>
<feature type="active site" evidence="9 10">
    <location>
        <position position="141"/>
    </location>
</feature>
<name>A0A7T0KFM4_9CORY</name>
<dbReference type="Proteomes" id="UP000594681">
    <property type="component" value="Chromosome"/>
</dbReference>
<evidence type="ECO:0000256" key="8">
    <source>
        <dbReference type="ARBA" id="ARBA00022807"/>
    </source>
</evidence>
<dbReference type="FunFam" id="3.40.630.20:FF:000001">
    <property type="entry name" value="Pyrrolidone-carboxylate peptidase"/>
    <property type="match status" value="1"/>
</dbReference>
<dbReference type="CDD" id="cd00501">
    <property type="entry name" value="Peptidase_C15"/>
    <property type="match status" value="1"/>
</dbReference>
<dbReference type="PIRSF" id="PIRSF015592">
    <property type="entry name" value="Prld-crbxl_pptds"/>
    <property type="match status" value="1"/>
</dbReference>
<evidence type="ECO:0000313" key="11">
    <source>
        <dbReference type="EMBL" id="QPK79898.1"/>
    </source>
</evidence>
<dbReference type="InterPro" id="IPR029762">
    <property type="entry name" value="PGP-I_bact-type"/>
</dbReference>
<evidence type="ECO:0000256" key="4">
    <source>
        <dbReference type="ARBA" id="ARBA00006641"/>
    </source>
</evidence>
<dbReference type="InterPro" id="IPR036440">
    <property type="entry name" value="Peptidase_C15-like_sf"/>
</dbReference>
<comment type="subcellular location">
    <subcellularLocation>
        <location evidence="3 9">Cytoplasm</location>
    </subcellularLocation>
</comment>
<dbReference type="Gene3D" id="3.40.630.20">
    <property type="entry name" value="Peptidase C15, pyroglutamyl peptidase I-like"/>
    <property type="match status" value="1"/>
</dbReference>
<dbReference type="InterPro" id="IPR016125">
    <property type="entry name" value="Peptidase_C15-like"/>
</dbReference>
<dbReference type="GO" id="GO:0005829">
    <property type="term" value="C:cytosol"/>
    <property type="evidence" value="ECO:0007669"/>
    <property type="project" value="InterPro"/>
</dbReference>
<dbReference type="Pfam" id="PF01470">
    <property type="entry name" value="Peptidase_C15"/>
    <property type="match status" value="1"/>
</dbReference>
<comment type="function">
    <text evidence="2 9">Removes 5-oxoproline from various penultimate amino acid residues except L-proline.</text>
</comment>
<dbReference type="PROSITE" id="PS01334">
    <property type="entry name" value="PYRASE_CYS"/>
    <property type="match status" value="1"/>
</dbReference>
<protein>
    <recommendedName>
        <fullName evidence="9">Pyrrolidone-carboxylate peptidase</fullName>
        <ecNumber evidence="9">3.4.19.3</ecNumber>
    </recommendedName>
    <alternativeName>
        <fullName evidence="9">5-oxoprolyl-peptidase</fullName>
    </alternativeName>
    <alternativeName>
        <fullName evidence="9">Pyroglutamyl-peptidase I</fullName>
        <shortName evidence="9">PGP-I</shortName>
        <shortName evidence="9">Pyrase</shortName>
    </alternativeName>
</protein>
<dbReference type="PANTHER" id="PTHR23402">
    <property type="entry name" value="PROTEASE FAMILY C15 PYROGLUTAMYL-PEPTIDASE I-RELATED"/>
    <property type="match status" value="1"/>
</dbReference>
<evidence type="ECO:0000256" key="9">
    <source>
        <dbReference type="HAMAP-Rule" id="MF_00417"/>
    </source>
</evidence>
<feature type="active site" evidence="9">
    <location>
        <position position="78"/>
    </location>
</feature>
<evidence type="ECO:0000313" key="12">
    <source>
        <dbReference type="Proteomes" id="UP000594681"/>
    </source>
</evidence>
<keyword evidence="12" id="KW-1185">Reference proteome</keyword>
<dbReference type="EMBL" id="CP064954">
    <property type="protein sequence ID" value="QPK79898.1"/>
    <property type="molecule type" value="Genomic_DNA"/>
</dbReference>
<evidence type="ECO:0000256" key="7">
    <source>
        <dbReference type="ARBA" id="ARBA00022801"/>
    </source>
</evidence>
<evidence type="ECO:0000256" key="1">
    <source>
        <dbReference type="ARBA" id="ARBA00001770"/>
    </source>
</evidence>
<dbReference type="PANTHER" id="PTHR23402:SF1">
    <property type="entry name" value="PYROGLUTAMYL-PEPTIDASE I"/>
    <property type="match status" value="1"/>
</dbReference>
<evidence type="ECO:0000256" key="10">
    <source>
        <dbReference type="PROSITE-ProRule" id="PRU10077"/>
    </source>
</evidence>
<reference evidence="11 12" key="1">
    <citation type="submission" date="2020-11" db="EMBL/GenBank/DDBJ databases">
        <title>Corynebacterium sp. ZJ-599.</title>
        <authorList>
            <person name="Zhou J."/>
        </authorList>
    </citation>
    <scope>NUCLEOTIDE SEQUENCE [LARGE SCALE GENOMIC DNA]</scope>
    <source>
        <strain evidence="11 12">ZJ-599</strain>
    </source>
</reference>
<dbReference type="GO" id="GO:0006508">
    <property type="term" value="P:proteolysis"/>
    <property type="evidence" value="ECO:0007669"/>
    <property type="project" value="UniProtKB-KW"/>
</dbReference>
<accession>A0A7T0KFM4</accession>
<keyword evidence="5 9" id="KW-0963">Cytoplasm</keyword>
<organism evidence="11 12">
    <name type="scientific">Corynebacterium lizhenjunii</name>
    <dbReference type="NCBI Taxonomy" id="2709394"/>
    <lineage>
        <taxon>Bacteria</taxon>
        <taxon>Bacillati</taxon>
        <taxon>Actinomycetota</taxon>
        <taxon>Actinomycetes</taxon>
        <taxon>Mycobacteriales</taxon>
        <taxon>Corynebacteriaceae</taxon>
        <taxon>Corynebacterium</taxon>
    </lineage>
</organism>
<keyword evidence="6 9" id="KW-0645">Protease</keyword>
<comment type="subunit">
    <text evidence="9">Homotetramer.</text>
</comment>
<evidence type="ECO:0000256" key="3">
    <source>
        <dbReference type="ARBA" id="ARBA00004496"/>
    </source>
</evidence>
<dbReference type="InterPro" id="IPR000816">
    <property type="entry name" value="Peptidase_C15"/>
</dbReference>
<feature type="active site" evidence="9">
    <location>
        <position position="160"/>
    </location>
</feature>
<dbReference type="NCBIfam" id="NF009676">
    <property type="entry name" value="PRK13197.1"/>
    <property type="match status" value="1"/>
</dbReference>
<dbReference type="GO" id="GO:0016920">
    <property type="term" value="F:pyroglutamyl-peptidase activity"/>
    <property type="evidence" value="ECO:0007669"/>
    <property type="project" value="UniProtKB-UniRule"/>
</dbReference>
<dbReference type="HAMAP" id="MF_00417">
    <property type="entry name" value="Pyrrolid_peptidase"/>
    <property type="match status" value="1"/>
</dbReference>